<gene>
    <name evidence="2" type="ORF">Poli38472_000479</name>
</gene>
<organism evidence="2 3">
    <name type="scientific">Pythium oligandrum</name>
    <name type="common">Mycoparasitic fungus</name>
    <dbReference type="NCBI Taxonomy" id="41045"/>
    <lineage>
        <taxon>Eukaryota</taxon>
        <taxon>Sar</taxon>
        <taxon>Stramenopiles</taxon>
        <taxon>Oomycota</taxon>
        <taxon>Peronosporomycetes</taxon>
        <taxon>Pythiales</taxon>
        <taxon>Pythiaceae</taxon>
        <taxon>Pythium</taxon>
    </lineage>
</organism>
<protein>
    <submittedName>
        <fullName evidence="2">Uncharacterized protein</fullName>
    </submittedName>
</protein>
<name>A0A8K1FI55_PYTOL</name>
<evidence type="ECO:0000313" key="2">
    <source>
        <dbReference type="EMBL" id="TMW60437.1"/>
    </source>
</evidence>
<evidence type="ECO:0000256" key="1">
    <source>
        <dbReference type="SAM" id="MobiDB-lite"/>
    </source>
</evidence>
<feature type="region of interest" description="Disordered" evidence="1">
    <location>
        <begin position="39"/>
        <end position="77"/>
    </location>
</feature>
<sequence>MEEELAFDATLGFLDAYAADELTLEGVLCLLSDLEDQSDAHEPPTSQVVLVSSSQAADGATKAKRKRQNHNSNKARDERRVELLRLRTAVEQLEGLRSHLQKRLSVAQSSRPTLASGVLSAPRVWEEIATRQLTERRRAEEENAQLKIVLADQTRLSRSLEKLVNKRSTMQSFEACGLTTCKRMYINPDQRKDPVVYAELSEMVDAGYCELDAVFERGGISNMEQSFRDVQLHESERGPYLEVYQNKILPVSCHVAGDAVWRHFAQSMARIPFRQYYERTTEPIEGTQDTVVESIGLELHAHNITVDFNLLQVLRHYTEDDRDVIIWSARVYPITFAGTPVDGLLFRERGYMMFKKPQSLDPQEYTILKMCHSFKPDFSPDAVHQDQEFVKKLTEYVLMDGIALSTGTHQVIENMLLREAMRRRGGV</sequence>
<accession>A0A8K1FI55</accession>
<dbReference type="EMBL" id="SPLM01000108">
    <property type="protein sequence ID" value="TMW60437.1"/>
    <property type="molecule type" value="Genomic_DNA"/>
</dbReference>
<evidence type="ECO:0000313" key="3">
    <source>
        <dbReference type="Proteomes" id="UP000794436"/>
    </source>
</evidence>
<keyword evidence="3" id="KW-1185">Reference proteome</keyword>
<dbReference type="OrthoDB" id="64619at2759"/>
<dbReference type="PANTHER" id="PTHR35796">
    <property type="entry name" value="HYPOTHETICAL CYTOSOLIC PROTEIN"/>
    <property type="match status" value="1"/>
</dbReference>
<reference evidence="2" key="1">
    <citation type="submission" date="2019-03" db="EMBL/GenBank/DDBJ databases">
        <title>Long read genome sequence of the mycoparasitic Pythium oligandrum ATCC 38472 isolated from sugarbeet rhizosphere.</title>
        <authorList>
            <person name="Gaulin E."/>
        </authorList>
    </citation>
    <scope>NUCLEOTIDE SEQUENCE</scope>
    <source>
        <strain evidence="2">ATCC 38472_TT</strain>
    </source>
</reference>
<feature type="compositionally biased region" description="Low complexity" evidence="1">
    <location>
        <begin position="46"/>
        <end position="55"/>
    </location>
</feature>
<dbReference type="PANTHER" id="PTHR35796:SF3">
    <property type="entry name" value="BHLH DOMAIN-CONTAINING PROTEIN"/>
    <property type="match status" value="1"/>
</dbReference>
<dbReference type="Proteomes" id="UP000794436">
    <property type="component" value="Unassembled WGS sequence"/>
</dbReference>
<dbReference type="AlphaFoldDB" id="A0A8K1FI55"/>
<comment type="caution">
    <text evidence="2">The sequence shown here is derived from an EMBL/GenBank/DDBJ whole genome shotgun (WGS) entry which is preliminary data.</text>
</comment>
<proteinExistence type="predicted"/>